<proteinExistence type="inferred from homology"/>
<name>A0A1P8JU14_9BURK</name>
<dbReference type="Proteomes" id="UP000186609">
    <property type="component" value="Chromosome"/>
</dbReference>
<reference evidence="3 4" key="1">
    <citation type="submission" date="2017-01" db="EMBL/GenBank/DDBJ databases">
        <authorList>
            <person name="Mah S.A."/>
            <person name="Swanson W.J."/>
            <person name="Moy G.W."/>
            <person name="Vacquier V.D."/>
        </authorList>
    </citation>
    <scope>NUCLEOTIDE SEQUENCE [LARGE SCALE GENOMIC DNA]</scope>
    <source>
        <strain evidence="3 4">DCY110</strain>
    </source>
</reference>
<accession>A0A1P8JU14</accession>
<evidence type="ECO:0000313" key="4">
    <source>
        <dbReference type="Proteomes" id="UP000186609"/>
    </source>
</evidence>
<dbReference type="KEGG" id="rhy:RD110_08665"/>
<dbReference type="OrthoDB" id="9804721at2"/>
<dbReference type="Pfam" id="PF00582">
    <property type="entry name" value="Usp"/>
    <property type="match status" value="1"/>
</dbReference>
<dbReference type="PRINTS" id="PR01438">
    <property type="entry name" value="UNVRSLSTRESS"/>
</dbReference>
<dbReference type="EMBL" id="CP019236">
    <property type="protein sequence ID" value="APW37259.1"/>
    <property type="molecule type" value="Genomic_DNA"/>
</dbReference>
<gene>
    <name evidence="3" type="ORF">RD110_08665</name>
</gene>
<dbReference type="PANTHER" id="PTHR46268:SF15">
    <property type="entry name" value="UNIVERSAL STRESS PROTEIN HP_0031"/>
    <property type="match status" value="1"/>
</dbReference>
<dbReference type="InterPro" id="IPR006016">
    <property type="entry name" value="UspA"/>
</dbReference>
<evidence type="ECO:0000259" key="2">
    <source>
        <dbReference type="Pfam" id="PF00582"/>
    </source>
</evidence>
<dbReference type="Gene3D" id="3.40.50.12370">
    <property type="match status" value="1"/>
</dbReference>
<keyword evidence="4" id="KW-1185">Reference proteome</keyword>
<evidence type="ECO:0000256" key="1">
    <source>
        <dbReference type="ARBA" id="ARBA00008791"/>
    </source>
</evidence>
<dbReference type="STRING" id="1842727.RD110_08665"/>
<dbReference type="PANTHER" id="PTHR46268">
    <property type="entry name" value="STRESS RESPONSE PROTEIN NHAX"/>
    <property type="match status" value="1"/>
</dbReference>
<dbReference type="RefSeq" id="WP_076198591.1">
    <property type="nucleotide sequence ID" value="NZ_CP019236.1"/>
</dbReference>
<protein>
    <recommendedName>
        <fullName evidence="2">UspA domain-containing protein</fullName>
    </recommendedName>
</protein>
<dbReference type="CDD" id="cd00293">
    <property type="entry name" value="USP-like"/>
    <property type="match status" value="1"/>
</dbReference>
<dbReference type="AlphaFoldDB" id="A0A1P8JU14"/>
<feature type="domain" description="UspA" evidence="2">
    <location>
        <begin position="189"/>
        <end position="271"/>
    </location>
</feature>
<dbReference type="SUPFAM" id="SSF52402">
    <property type="entry name" value="Adenine nucleotide alpha hydrolases-like"/>
    <property type="match status" value="2"/>
</dbReference>
<sequence length="272" mass="29576">MADIQSILVHLDSSERCAERIRVAQRLAESFDATAIGVYAVVPSLLRHPMGLDGMAGAMGLQEYDDECRARACRLWSSLAGTSARMRWTASPGDSIWNFESRAFYADLLLLGQRDEADAVVDETPADFVFHQVARSGRPVMVLPSAGSFDRVGETVLIAWKETREAAHAVAAALPWLRKARQVHAISYAEDEGASLNALHDYLARHGVAIIQHASQARDVAVGEDLLSRAADIGADLLVMGCYGHSRARELVLGGVSRTILRSMTLPVLMAH</sequence>
<evidence type="ECO:0000313" key="3">
    <source>
        <dbReference type="EMBL" id="APW37259.1"/>
    </source>
</evidence>
<organism evidence="3 4">
    <name type="scientific">Rhodoferax koreensis</name>
    <dbReference type="NCBI Taxonomy" id="1842727"/>
    <lineage>
        <taxon>Bacteria</taxon>
        <taxon>Pseudomonadati</taxon>
        <taxon>Pseudomonadota</taxon>
        <taxon>Betaproteobacteria</taxon>
        <taxon>Burkholderiales</taxon>
        <taxon>Comamonadaceae</taxon>
        <taxon>Rhodoferax</taxon>
    </lineage>
</organism>
<dbReference type="InterPro" id="IPR006015">
    <property type="entry name" value="Universal_stress_UspA"/>
</dbReference>
<comment type="similarity">
    <text evidence="1">Belongs to the universal stress protein A family.</text>
</comment>